<reference evidence="1 2" key="2">
    <citation type="journal article" date="2017" name="Front. Plant Sci.">
        <title>Gene Classification and Mining of Molecular Markers Useful in Red Clover (Trifolium pratense) Breeding.</title>
        <authorList>
            <person name="Istvanek J."/>
            <person name="Dluhosova J."/>
            <person name="Dluhos P."/>
            <person name="Patkova L."/>
            <person name="Nedelnik J."/>
            <person name="Repkova J."/>
        </authorList>
    </citation>
    <scope>NUCLEOTIDE SEQUENCE [LARGE SCALE GENOMIC DNA]</scope>
    <source>
        <strain evidence="2">cv. Tatra</strain>
        <tissue evidence="1">Young leaves</tissue>
    </source>
</reference>
<comment type="caution">
    <text evidence="1">The sequence shown here is derived from an EMBL/GenBank/DDBJ whole genome shotgun (WGS) entry which is preliminary data.</text>
</comment>
<name>A0A2K3K233_TRIPR</name>
<dbReference type="AlphaFoldDB" id="A0A2K3K233"/>
<reference evidence="1 2" key="1">
    <citation type="journal article" date="2014" name="Am. J. Bot.">
        <title>Genome assembly and annotation for red clover (Trifolium pratense; Fabaceae).</title>
        <authorList>
            <person name="Istvanek J."/>
            <person name="Jaros M."/>
            <person name="Krenek A."/>
            <person name="Repkova J."/>
        </authorList>
    </citation>
    <scope>NUCLEOTIDE SEQUENCE [LARGE SCALE GENOMIC DNA]</scope>
    <source>
        <strain evidence="2">cv. Tatra</strain>
        <tissue evidence="1">Young leaves</tissue>
    </source>
</reference>
<evidence type="ECO:0000313" key="1">
    <source>
        <dbReference type="EMBL" id="PNX60355.1"/>
    </source>
</evidence>
<sequence>GSPNTLTSATSGCENRLLDMNTVMLTLRKKMMERRIIIYQDALDTFYKTESFFMNCMSGWDGMINRYNSNHLEVSQAINKQAGNFMIDRFRPTVKAMICKTQVVSLAEKREIHT</sequence>
<dbReference type="Pfam" id="PF05097">
    <property type="entry name" value="DUF688"/>
    <property type="match status" value="1"/>
</dbReference>
<accession>A0A2K3K233</accession>
<gene>
    <name evidence="1" type="ORF">L195_g051885</name>
</gene>
<dbReference type="Proteomes" id="UP000236291">
    <property type="component" value="Unassembled WGS sequence"/>
</dbReference>
<protein>
    <submittedName>
        <fullName evidence="1">Uncharacterized protein</fullName>
    </submittedName>
</protein>
<proteinExistence type="predicted"/>
<dbReference type="InterPro" id="IPR007789">
    <property type="entry name" value="DUF688"/>
</dbReference>
<feature type="non-terminal residue" evidence="1">
    <location>
        <position position="1"/>
    </location>
</feature>
<evidence type="ECO:0000313" key="2">
    <source>
        <dbReference type="Proteomes" id="UP000236291"/>
    </source>
</evidence>
<dbReference type="EMBL" id="ASHM01082577">
    <property type="protein sequence ID" value="PNX60355.1"/>
    <property type="molecule type" value="Genomic_DNA"/>
</dbReference>
<organism evidence="1 2">
    <name type="scientific">Trifolium pratense</name>
    <name type="common">Red clover</name>
    <dbReference type="NCBI Taxonomy" id="57577"/>
    <lineage>
        <taxon>Eukaryota</taxon>
        <taxon>Viridiplantae</taxon>
        <taxon>Streptophyta</taxon>
        <taxon>Embryophyta</taxon>
        <taxon>Tracheophyta</taxon>
        <taxon>Spermatophyta</taxon>
        <taxon>Magnoliopsida</taxon>
        <taxon>eudicotyledons</taxon>
        <taxon>Gunneridae</taxon>
        <taxon>Pentapetalae</taxon>
        <taxon>rosids</taxon>
        <taxon>fabids</taxon>
        <taxon>Fabales</taxon>
        <taxon>Fabaceae</taxon>
        <taxon>Papilionoideae</taxon>
        <taxon>50 kb inversion clade</taxon>
        <taxon>NPAAA clade</taxon>
        <taxon>Hologalegina</taxon>
        <taxon>IRL clade</taxon>
        <taxon>Trifolieae</taxon>
        <taxon>Trifolium</taxon>
    </lineage>
</organism>